<dbReference type="Proteomes" id="UP000799444">
    <property type="component" value="Unassembled WGS sequence"/>
</dbReference>
<keyword evidence="1" id="KW-0812">Transmembrane</keyword>
<keyword evidence="3" id="KW-1185">Reference proteome</keyword>
<comment type="caution">
    <text evidence="2">The sequence shown here is derived from an EMBL/GenBank/DDBJ whole genome shotgun (WGS) entry which is preliminary data.</text>
</comment>
<reference evidence="2" key="1">
    <citation type="journal article" date="2020" name="Stud. Mycol.">
        <title>101 Dothideomycetes genomes: a test case for predicting lifestyles and emergence of pathogens.</title>
        <authorList>
            <person name="Haridas S."/>
            <person name="Albert R."/>
            <person name="Binder M."/>
            <person name="Bloem J."/>
            <person name="Labutti K."/>
            <person name="Salamov A."/>
            <person name="Andreopoulos B."/>
            <person name="Baker S."/>
            <person name="Barry K."/>
            <person name="Bills G."/>
            <person name="Bluhm B."/>
            <person name="Cannon C."/>
            <person name="Castanera R."/>
            <person name="Culley D."/>
            <person name="Daum C."/>
            <person name="Ezra D."/>
            <person name="Gonzalez J."/>
            <person name="Henrissat B."/>
            <person name="Kuo A."/>
            <person name="Liang C."/>
            <person name="Lipzen A."/>
            <person name="Lutzoni F."/>
            <person name="Magnuson J."/>
            <person name="Mondo S."/>
            <person name="Nolan M."/>
            <person name="Ohm R."/>
            <person name="Pangilinan J."/>
            <person name="Park H.-J."/>
            <person name="Ramirez L."/>
            <person name="Alfaro M."/>
            <person name="Sun H."/>
            <person name="Tritt A."/>
            <person name="Yoshinaga Y."/>
            <person name="Zwiers L.-H."/>
            <person name="Turgeon B."/>
            <person name="Goodwin S."/>
            <person name="Spatafora J."/>
            <person name="Crous P."/>
            <person name="Grigoriev I."/>
        </authorList>
    </citation>
    <scope>NUCLEOTIDE SEQUENCE</scope>
    <source>
        <strain evidence="2">CBS 125425</strain>
    </source>
</reference>
<gene>
    <name evidence="2" type="ORF">EJ04DRAFT_289055</name>
</gene>
<accession>A0A9P4R9L3</accession>
<evidence type="ECO:0000313" key="3">
    <source>
        <dbReference type="Proteomes" id="UP000799444"/>
    </source>
</evidence>
<evidence type="ECO:0000313" key="2">
    <source>
        <dbReference type="EMBL" id="KAF2739735.1"/>
    </source>
</evidence>
<sequence length="249" mass="27866">MPNDRSVTCTDRLAWDFDGYTAISRAVNSELDEVMEIVQDCGLLCDMSFALSHIVDEGIEIARSCNLLFDVSSAVKLVVDEAMGIIRSRSLLYDVSSAVNHIVDEANEIARNCLLEDVGSASCSHHLDEAREIARDVSFAHHQLTDSCLAREEIGRHHAYARQSCSAGEPAMQVVVGQVHNVSEESGCLNWVFRLGVWIWCLDLVFGFGIWIRCFQYARQSCTAAKPPLDEQVVVRQAHKVRLKRERVI</sequence>
<proteinExistence type="predicted"/>
<name>A0A9P4R9L3_9PLEO</name>
<keyword evidence="1" id="KW-0472">Membrane</keyword>
<dbReference type="AlphaFoldDB" id="A0A9P4R9L3"/>
<organism evidence="2 3">
    <name type="scientific">Polyplosphaeria fusca</name>
    <dbReference type="NCBI Taxonomy" id="682080"/>
    <lineage>
        <taxon>Eukaryota</taxon>
        <taxon>Fungi</taxon>
        <taxon>Dikarya</taxon>
        <taxon>Ascomycota</taxon>
        <taxon>Pezizomycotina</taxon>
        <taxon>Dothideomycetes</taxon>
        <taxon>Pleosporomycetidae</taxon>
        <taxon>Pleosporales</taxon>
        <taxon>Tetraplosphaeriaceae</taxon>
        <taxon>Polyplosphaeria</taxon>
    </lineage>
</organism>
<protein>
    <submittedName>
        <fullName evidence="2">Uncharacterized protein</fullName>
    </submittedName>
</protein>
<dbReference type="EMBL" id="ML996103">
    <property type="protein sequence ID" value="KAF2739735.1"/>
    <property type="molecule type" value="Genomic_DNA"/>
</dbReference>
<keyword evidence="1" id="KW-1133">Transmembrane helix</keyword>
<evidence type="ECO:0000256" key="1">
    <source>
        <dbReference type="SAM" id="Phobius"/>
    </source>
</evidence>
<feature type="transmembrane region" description="Helical" evidence="1">
    <location>
        <begin position="191"/>
        <end position="212"/>
    </location>
</feature>